<reference evidence="1" key="1">
    <citation type="submission" date="2015-05" db="EMBL/GenBank/DDBJ databases">
        <title>The complete genome of Altererythrobacter atlanticus strain 26DY36.</title>
        <authorList>
            <person name="Wu Y.-H."/>
            <person name="Cheng H."/>
            <person name="Wu X.-W."/>
        </authorList>
    </citation>
    <scope>NUCLEOTIDE SEQUENCE [LARGE SCALE GENOMIC DNA]</scope>
    <source>
        <strain evidence="1">26DY36</strain>
    </source>
</reference>
<dbReference type="EMBL" id="CP011452">
    <property type="protein sequence ID" value="AKH42946.1"/>
    <property type="molecule type" value="Genomic_DNA"/>
</dbReference>
<accession>A0A0F7KUU7</accession>
<evidence type="ECO:0000313" key="2">
    <source>
        <dbReference type="Proteomes" id="UP000034392"/>
    </source>
</evidence>
<dbReference type="RefSeq" id="WP_046903620.1">
    <property type="nucleotide sequence ID" value="NZ_CP011452.2"/>
</dbReference>
<dbReference type="PATRIC" id="fig|1267766.3.peg.1932"/>
<keyword evidence="2" id="KW-1185">Reference proteome</keyword>
<proteinExistence type="predicted"/>
<protein>
    <submittedName>
        <fullName evidence="1">Uncharacterized protein</fullName>
    </submittedName>
</protein>
<gene>
    <name evidence="1" type="ORF">WYH_01911</name>
</gene>
<sequence>MAGLDRLLADAEDTHRKMLDALASDGERAIRDIVRLRTRFATLVAELVGAIRADPRLLADLNLAEEFEERFFAVRKRLAEHQSQWRAAAIEKDVSGYRRSANELAQVQGDFYQWARSALSDA</sequence>
<dbReference type="OrthoDB" id="7427750at2"/>
<dbReference type="AlphaFoldDB" id="A0A0F7KUU7"/>
<organism evidence="1 2">
    <name type="scientific">Croceibacterium atlanticum</name>
    <dbReference type="NCBI Taxonomy" id="1267766"/>
    <lineage>
        <taxon>Bacteria</taxon>
        <taxon>Pseudomonadati</taxon>
        <taxon>Pseudomonadota</taxon>
        <taxon>Alphaproteobacteria</taxon>
        <taxon>Sphingomonadales</taxon>
        <taxon>Erythrobacteraceae</taxon>
        <taxon>Croceibacterium</taxon>
    </lineage>
</organism>
<dbReference type="Proteomes" id="UP000034392">
    <property type="component" value="Chromosome"/>
</dbReference>
<evidence type="ECO:0000313" key="1">
    <source>
        <dbReference type="EMBL" id="AKH42946.1"/>
    </source>
</evidence>
<name>A0A0F7KUU7_9SPHN</name>
<dbReference type="KEGG" id="aay:WYH_01911"/>
<dbReference type="STRING" id="1267766.WYH_01911"/>